<dbReference type="Proteomes" id="UP000501452">
    <property type="component" value="Chromosome"/>
</dbReference>
<keyword evidence="4" id="KW-0547">Nucleotide-binding</keyword>
<evidence type="ECO:0000313" key="5">
    <source>
        <dbReference type="Proteomes" id="UP000501452"/>
    </source>
</evidence>
<dbReference type="AlphaFoldDB" id="A0A6G8QA03"/>
<keyword evidence="1" id="KW-0418">Kinase</keyword>
<dbReference type="InterPro" id="IPR050267">
    <property type="entry name" value="Anti-sigma-factor_SerPK"/>
</dbReference>
<gene>
    <name evidence="4" type="ORF">GBA63_12190</name>
</gene>
<evidence type="ECO:0000313" key="4">
    <source>
        <dbReference type="EMBL" id="QIN83311.1"/>
    </source>
</evidence>
<evidence type="ECO:0000259" key="3">
    <source>
        <dbReference type="Pfam" id="PF13581"/>
    </source>
</evidence>
<dbReference type="KEGG" id="rub:GBA63_12190"/>
<sequence length="158" mass="16905">MSETGGEGARRTLADFALPSESGNEREAMERVAEAVRGLGLAPARLERLKTAVAEATMNAMEHGNEYRPGALVAVRVLASAEDLSVLVTDRCSGPVPTPVAEAPDLRAKLEEGEPPRGWGLFLIRNMVDELNVTTGEDRHTVELVLRLKGDDDAGETA</sequence>
<evidence type="ECO:0000256" key="1">
    <source>
        <dbReference type="ARBA" id="ARBA00022527"/>
    </source>
</evidence>
<dbReference type="InterPro" id="IPR003594">
    <property type="entry name" value="HATPase_dom"/>
</dbReference>
<keyword evidence="1" id="KW-0723">Serine/threonine-protein kinase</keyword>
<dbReference type="PANTHER" id="PTHR35526">
    <property type="entry name" value="ANTI-SIGMA-F FACTOR RSBW-RELATED"/>
    <property type="match status" value="1"/>
</dbReference>
<dbReference type="Pfam" id="PF13581">
    <property type="entry name" value="HATPase_c_2"/>
    <property type="match status" value="1"/>
</dbReference>
<accession>A0A6G8QA03</accession>
<reference evidence="4 5" key="1">
    <citation type="submission" date="2019-10" db="EMBL/GenBank/DDBJ databases">
        <title>Rubrobacter sp nov SCSIO 52090 isolated from a deep-sea sediment in the South China Sea.</title>
        <authorList>
            <person name="Chen R.W."/>
        </authorList>
    </citation>
    <scope>NUCLEOTIDE SEQUENCE [LARGE SCALE GENOMIC DNA]</scope>
    <source>
        <strain evidence="4 5">SCSIO 52909</strain>
    </source>
</reference>
<dbReference type="Gene3D" id="3.30.565.10">
    <property type="entry name" value="Histidine kinase-like ATPase, C-terminal domain"/>
    <property type="match status" value="1"/>
</dbReference>
<dbReference type="PANTHER" id="PTHR35526:SF3">
    <property type="entry name" value="ANTI-SIGMA-F FACTOR RSBW"/>
    <property type="match status" value="1"/>
</dbReference>
<feature type="domain" description="Histidine kinase/HSP90-like ATPase" evidence="3">
    <location>
        <begin position="19"/>
        <end position="145"/>
    </location>
</feature>
<keyword evidence="1" id="KW-0808">Transferase</keyword>
<dbReference type="CDD" id="cd16936">
    <property type="entry name" value="HATPase_RsbW-like"/>
    <property type="match status" value="1"/>
</dbReference>
<feature type="region of interest" description="Disordered" evidence="2">
    <location>
        <begin position="1"/>
        <end position="28"/>
    </location>
</feature>
<protein>
    <submittedName>
        <fullName evidence="4">ATP-binding protein</fullName>
    </submittedName>
</protein>
<dbReference type="GO" id="GO:0005524">
    <property type="term" value="F:ATP binding"/>
    <property type="evidence" value="ECO:0007669"/>
    <property type="project" value="UniProtKB-KW"/>
</dbReference>
<proteinExistence type="predicted"/>
<keyword evidence="5" id="KW-1185">Reference proteome</keyword>
<dbReference type="InterPro" id="IPR036890">
    <property type="entry name" value="HATPase_C_sf"/>
</dbReference>
<evidence type="ECO:0000256" key="2">
    <source>
        <dbReference type="SAM" id="MobiDB-lite"/>
    </source>
</evidence>
<name>A0A6G8QA03_9ACTN</name>
<keyword evidence="4" id="KW-0067">ATP-binding</keyword>
<dbReference type="GO" id="GO:0004674">
    <property type="term" value="F:protein serine/threonine kinase activity"/>
    <property type="evidence" value="ECO:0007669"/>
    <property type="project" value="UniProtKB-KW"/>
</dbReference>
<dbReference type="EMBL" id="CP045119">
    <property type="protein sequence ID" value="QIN83311.1"/>
    <property type="molecule type" value="Genomic_DNA"/>
</dbReference>
<organism evidence="4 5">
    <name type="scientific">Rubrobacter tropicus</name>
    <dbReference type="NCBI Taxonomy" id="2653851"/>
    <lineage>
        <taxon>Bacteria</taxon>
        <taxon>Bacillati</taxon>
        <taxon>Actinomycetota</taxon>
        <taxon>Rubrobacteria</taxon>
        <taxon>Rubrobacterales</taxon>
        <taxon>Rubrobacteraceae</taxon>
        <taxon>Rubrobacter</taxon>
    </lineage>
</organism>
<dbReference type="SUPFAM" id="SSF55874">
    <property type="entry name" value="ATPase domain of HSP90 chaperone/DNA topoisomerase II/histidine kinase"/>
    <property type="match status" value="1"/>
</dbReference>
<dbReference type="RefSeq" id="WP_166176474.1">
    <property type="nucleotide sequence ID" value="NZ_CP045119.1"/>
</dbReference>